<gene>
    <name evidence="1" type="ORF">ILYODFUR_015376</name>
</gene>
<sequence>MQVLCKYPFKDTVILLNLTLHNAEAVFASIKILSIQQNKHFLMYFLINSSNSNLIPWWRLQPVHMALNFYPHIVKKGNKILMCNGHVTTKRRYLVLMQRDTNFI</sequence>
<evidence type="ECO:0000313" key="1">
    <source>
        <dbReference type="EMBL" id="MEQ2251836.1"/>
    </source>
</evidence>
<proteinExistence type="predicted"/>
<protein>
    <submittedName>
        <fullName evidence="1">Uncharacterized protein</fullName>
    </submittedName>
</protein>
<accession>A0ABV0V384</accession>
<dbReference type="EMBL" id="JAHRIQ010094030">
    <property type="protein sequence ID" value="MEQ2251836.1"/>
    <property type="molecule type" value="Genomic_DNA"/>
</dbReference>
<dbReference type="Proteomes" id="UP001482620">
    <property type="component" value="Unassembled WGS sequence"/>
</dbReference>
<reference evidence="1 2" key="1">
    <citation type="submission" date="2021-06" db="EMBL/GenBank/DDBJ databases">
        <authorList>
            <person name="Palmer J.M."/>
        </authorList>
    </citation>
    <scope>NUCLEOTIDE SEQUENCE [LARGE SCALE GENOMIC DNA]</scope>
    <source>
        <strain evidence="2">if_2019</strain>
        <tissue evidence="1">Muscle</tissue>
    </source>
</reference>
<evidence type="ECO:0000313" key="2">
    <source>
        <dbReference type="Proteomes" id="UP001482620"/>
    </source>
</evidence>
<name>A0ABV0V384_9TELE</name>
<keyword evidence="2" id="KW-1185">Reference proteome</keyword>
<organism evidence="1 2">
    <name type="scientific">Ilyodon furcidens</name>
    <name type="common">goldbreast splitfin</name>
    <dbReference type="NCBI Taxonomy" id="33524"/>
    <lineage>
        <taxon>Eukaryota</taxon>
        <taxon>Metazoa</taxon>
        <taxon>Chordata</taxon>
        <taxon>Craniata</taxon>
        <taxon>Vertebrata</taxon>
        <taxon>Euteleostomi</taxon>
        <taxon>Actinopterygii</taxon>
        <taxon>Neopterygii</taxon>
        <taxon>Teleostei</taxon>
        <taxon>Neoteleostei</taxon>
        <taxon>Acanthomorphata</taxon>
        <taxon>Ovalentaria</taxon>
        <taxon>Atherinomorphae</taxon>
        <taxon>Cyprinodontiformes</taxon>
        <taxon>Goodeidae</taxon>
        <taxon>Ilyodon</taxon>
    </lineage>
</organism>
<comment type="caution">
    <text evidence="1">The sequence shown here is derived from an EMBL/GenBank/DDBJ whole genome shotgun (WGS) entry which is preliminary data.</text>
</comment>